<keyword evidence="6" id="KW-0175">Coiled coil</keyword>
<evidence type="ECO:0000256" key="2">
    <source>
        <dbReference type="ARBA" id="ARBA00009477"/>
    </source>
</evidence>
<proteinExistence type="inferred from homology"/>
<dbReference type="PANTHER" id="PTHR30386">
    <property type="entry name" value="MEMBRANE FUSION SUBUNIT OF EMRAB-TOLC MULTIDRUG EFFLUX PUMP"/>
    <property type="match status" value="1"/>
</dbReference>
<dbReference type="PANTHER" id="PTHR30386:SF26">
    <property type="entry name" value="TRANSPORT PROTEIN COMB"/>
    <property type="match status" value="1"/>
</dbReference>
<dbReference type="GO" id="GO:0016020">
    <property type="term" value="C:membrane"/>
    <property type="evidence" value="ECO:0007669"/>
    <property type="project" value="UniProtKB-SubCell"/>
</dbReference>
<dbReference type="PRINTS" id="PR01490">
    <property type="entry name" value="RTXTOXIND"/>
</dbReference>
<dbReference type="Pfam" id="PF25984">
    <property type="entry name" value="BSH_YknX"/>
    <property type="match status" value="1"/>
</dbReference>
<sequence>MTSQQIPNSGVPNAPSSQAQPFDQPVILRQSPLWSRAIVWAILGVTSISVLWAFLAKVEETIPAQGKLEPVGVVQPVQTPSGGVIETIHVKEGDLVEKGDVLITFNQSAAKAELDSLLRIRGYLADQTEIYRSQNGNGNGEAVSGMTANDLQQRLEERNQLEASNRIYQAQIDGDTSGLSAEAAADVSSAIGESQARQTQNQEQIKDLKARLSQARSELVNAENDLDTNEEILSRLQWLEKEGAVAELSRLQQEQEVSTRITRVSTLKDEISRLDAQINQAEAEIERAEFEFERSRRDQIRNNRERISSIDSDLGQTVLQNETQRQELGSRIAQLEEQLQFRELTAPVSGEVFNLKANQPGYAANSTEPILEIVPQDNLTARVFIPNKDIGFVQLTDDCRTAVRAEDQAGIEAECKPVDVRIDAFTYSEYGDIDGHLVSIGSDALPPDEIYPFYRFPAEIQLKSQVLESRGETYTLRSGMSLNVNIKTEKRTVISFFTDLFVRKKDSFFSK</sequence>
<dbReference type="Pfam" id="PF26002">
    <property type="entry name" value="Beta-barrel_AprE"/>
    <property type="match status" value="1"/>
</dbReference>
<dbReference type="EMBL" id="QXHD01000004">
    <property type="protein sequence ID" value="NEZ56922.1"/>
    <property type="molecule type" value="Genomic_DNA"/>
</dbReference>
<keyword evidence="4 7" id="KW-1133">Transmembrane helix</keyword>
<keyword evidence="3 7" id="KW-0812">Transmembrane</keyword>
<reference evidence="10 11" key="1">
    <citation type="journal article" date="2020" name="Microb. Ecol.">
        <title>Ecogenomics of the Marine Benthic Filamentous Cyanobacterium Adonisia.</title>
        <authorList>
            <person name="Walter J.M."/>
            <person name="Coutinho F.H."/>
            <person name="Leomil L."/>
            <person name="Hargreaves P.I."/>
            <person name="Campeao M.E."/>
            <person name="Vieira V.V."/>
            <person name="Silva B.S."/>
            <person name="Fistarol G.O."/>
            <person name="Salomon P.S."/>
            <person name="Sawabe T."/>
            <person name="Mino S."/>
            <person name="Hosokawa M."/>
            <person name="Miyashita H."/>
            <person name="Maruyama F."/>
            <person name="van Verk M.C."/>
            <person name="Dutilh B.E."/>
            <person name="Thompson C.C."/>
            <person name="Thompson F.L."/>
        </authorList>
    </citation>
    <scope>NUCLEOTIDE SEQUENCE [LARGE SCALE GENOMIC DNA]</scope>
    <source>
        <strain evidence="10 11">CCMR0081</strain>
    </source>
</reference>
<comment type="similarity">
    <text evidence="2">Belongs to the membrane fusion protein (MFP) (TC 8.A.1) family.</text>
</comment>
<feature type="transmembrane region" description="Helical" evidence="7">
    <location>
        <begin position="37"/>
        <end position="55"/>
    </location>
</feature>
<protein>
    <submittedName>
        <fullName evidence="10">HlyD family efflux transporter periplasmic adaptor subunit</fullName>
    </submittedName>
</protein>
<feature type="domain" description="YknX-like barrel-sandwich hybrid" evidence="8">
    <location>
        <begin position="79"/>
        <end position="374"/>
    </location>
</feature>
<name>A0A6M0RM85_9CYAN</name>
<dbReference type="Gene3D" id="1.10.287.470">
    <property type="entry name" value="Helix hairpin bin"/>
    <property type="match status" value="1"/>
</dbReference>
<evidence type="ECO:0000256" key="7">
    <source>
        <dbReference type="SAM" id="Phobius"/>
    </source>
</evidence>
<dbReference type="InterPro" id="IPR058982">
    <property type="entry name" value="Beta-barrel_AprE"/>
</dbReference>
<dbReference type="AlphaFoldDB" id="A0A6M0RM85"/>
<evidence type="ECO:0000313" key="10">
    <source>
        <dbReference type="EMBL" id="NEZ56922.1"/>
    </source>
</evidence>
<keyword evidence="11" id="KW-1185">Reference proteome</keyword>
<dbReference type="Gene3D" id="2.40.50.100">
    <property type="match status" value="2"/>
</dbReference>
<evidence type="ECO:0000256" key="6">
    <source>
        <dbReference type="SAM" id="Coils"/>
    </source>
</evidence>
<dbReference type="InterPro" id="IPR058639">
    <property type="entry name" value="BSH_YknX-like"/>
</dbReference>
<evidence type="ECO:0000256" key="4">
    <source>
        <dbReference type="ARBA" id="ARBA00022989"/>
    </source>
</evidence>
<dbReference type="Proteomes" id="UP000481033">
    <property type="component" value="Unassembled WGS sequence"/>
</dbReference>
<evidence type="ECO:0000259" key="8">
    <source>
        <dbReference type="Pfam" id="PF25984"/>
    </source>
</evidence>
<organism evidence="10 11">
    <name type="scientific">Adonisia turfae CCMR0081</name>
    <dbReference type="NCBI Taxonomy" id="2292702"/>
    <lineage>
        <taxon>Bacteria</taxon>
        <taxon>Bacillati</taxon>
        <taxon>Cyanobacteriota</taxon>
        <taxon>Adonisia</taxon>
        <taxon>Adonisia turfae</taxon>
    </lineage>
</organism>
<evidence type="ECO:0000256" key="5">
    <source>
        <dbReference type="ARBA" id="ARBA00023136"/>
    </source>
</evidence>
<feature type="coiled-coil region" evidence="6">
    <location>
        <begin position="264"/>
        <end position="345"/>
    </location>
</feature>
<keyword evidence="5 7" id="KW-0472">Membrane</keyword>
<feature type="coiled-coil region" evidence="6">
    <location>
        <begin position="198"/>
        <end position="232"/>
    </location>
</feature>
<comment type="subcellular location">
    <subcellularLocation>
        <location evidence="1">Membrane</location>
        <topology evidence="1">Single-pass membrane protein</topology>
    </subcellularLocation>
</comment>
<dbReference type="RefSeq" id="WP_163659641.1">
    <property type="nucleotide sequence ID" value="NZ_QXHD01000004.1"/>
</dbReference>
<dbReference type="SUPFAM" id="SSF111369">
    <property type="entry name" value="HlyD-like secretion proteins"/>
    <property type="match status" value="1"/>
</dbReference>
<evidence type="ECO:0000259" key="9">
    <source>
        <dbReference type="Pfam" id="PF26002"/>
    </source>
</evidence>
<comment type="caution">
    <text evidence="10">The sequence shown here is derived from an EMBL/GenBank/DDBJ whole genome shotgun (WGS) entry which is preliminary data.</text>
</comment>
<evidence type="ECO:0000313" key="11">
    <source>
        <dbReference type="Proteomes" id="UP000481033"/>
    </source>
</evidence>
<dbReference type="Gene3D" id="2.40.30.170">
    <property type="match status" value="1"/>
</dbReference>
<gene>
    <name evidence="10" type="ORF">DXZ20_14790</name>
</gene>
<evidence type="ECO:0000256" key="3">
    <source>
        <dbReference type="ARBA" id="ARBA00022692"/>
    </source>
</evidence>
<feature type="domain" description="AprE-like beta-barrel" evidence="9">
    <location>
        <begin position="416"/>
        <end position="489"/>
    </location>
</feature>
<evidence type="ECO:0000256" key="1">
    <source>
        <dbReference type="ARBA" id="ARBA00004167"/>
    </source>
</evidence>
<dbReference type="InterPro" id="IPR050739">
    <property type="entry name" value="MFP"/>
</dbReference>
<accession>A0A6M0RM85</accession>